<dbReference type="GO" id="GO:0019391">
    <property type="term" value="P:glucuronoside catabolic process"/>
    <property type="evidence" value="ECO:0007669"/>
    <property type="project" value="TreeGrafter"/>
</dbReference>
<dbReference type="GO" id="GO:0005975">
    <property type="term" value="P:carbohydrate metabolic process"/>
    <property type="evidence" value="ECO:0007669"/>
    <property type="project" value="InterPro"/>
</dbReference>
<dbReference type="InterPro" id="IPR006103">
    <property type="entry name" value="Glyco_hydro_2_cat"/>
</dbReference>
<evidence type="ECO:0000256" key="5">
    <source>
        <dbReference type="ARBA" id="ARBA00023295"/>
    </source>
</evidence>
<dbReference type="Gene3D" id="2.60.40.10">
    <property type="entry name" value="Immunoglobulins"/>
    <property type="match status" value="1"/>
</dbReference>
<evidence type="ECO:0000259" key="7">
    <source>
        <dbReference type="Pfam" id="PF02836"/>
    </source>
</evidence>
<dbReference type="PRINTS" id="PR00132">
    <property type="entry name" value="GLHYDRLASE2"/>
</dbReference>
<dbReference type="SUPFAM" id="SSF49785">
    <property type="entry name" value="Galactose-binding domain-like"/>
    <property type="match status" value="1"/>
</dbReference>
<dbReference type="InterPro" id="IPR013783">
    <property type="entry name" value="Ig-like_fold"/>
</dbReference>
<protein>
    <recommendedName>
        <fullName evidence="3">Beta-glucuronidase</fullName>
        <ecNumber evidence="2">3.2.1.31</ecNumber>
    </recommendedName>
</protein>
<dbReference type="PANTHER" id="PTHR10066:SF67">
    <property type="entry name" value="BETA-GLUCURONIDASE"/>
    <property type="match status" value="1"/>
</dbReference>
<accession>A0AB33IZR6</accession>
<dbReference type="EMBL" id="AP035785">
    <property type="protein sequence ID" value="BFO71535.1"/>
    <property type="molecule type" value="Genomic_DNA"/>
</dbReference>
<evidence type="ECO:0000256" key="4">
    <source>
        <dbReference type="ARBA" id="ARBA00022801"/>
    </source>
</evidence>
<name>A0AB33IZR6_9BACT</name>
<keyword evidence="4" id="KW-0378">Hydrolase</keyword>
<sequence length="602" mass="70289">MKKITLLIVSLLITNISLLAEEVPIIQNIYGRNIQSLNGKWNYIVDMMQVGYLDYWNKEVKHSYGENRKPRHSTDLVEYDFKKSPSMDIPTDWNSADEKLFFYEGSIWFEREFTYKKTAGMRTLLYFGAVNYQADVYVNGTKVGKHIGGFTSFNYDVTDLIKDGDNFVVVKVDNTRKLDNVPTYFFDWWNYGGITRDVLLVTVNDTYISDYNIHLNNHNRKNILFSAQLNKPKAGVEVSLEIPELKIHKTVKTDAQGRVNLSINNAKPILWCPENPKLYHTIIRQNNESVSDQIGFRTIETKGRKILLNGKPIFLRGISIHEEKAYDTRRATCAADADTLLSWAKDLGCNYVRFAHYPHNEHAVREAEKMGLLVWSEIPVYWTIAWDNEDTYQNAQNQLRDEIHRDHNRANIIIWSMANETPRGTSRDRFLSRLAKYARTQDSTRLISMAMEVTEANSNYVNKLSDNMHEYVDVVSFNEYIGWYRDINDIDKMSWIIPYDKPVIISEWGGGALAGRHGDKNTLWTEEYQEELYRKQVRMLEKIKGLAGTTPWILKDFRSPRRTLHGTQDWFNRKGLYSDQGAKKKAFWILKNWYAKMAKEYK</sequence>
<feature type="domain" description="Glycoside hydrolase family 2 catalytic" evidence="7">
    <location>
        <begin position="300"/>
        <end position="597"/>
    </location>
</feature>
<evidence type="ECO:0000256" key="2">
    <source>
        <dbReference type="ARBA" id="ARBA00012761"/>
    </source>
</evidence>
<dbReference type="SUPFAM" id="SSF51445">
    <property type="entry name" value="(Trans)glycosidases"/>
    <property type="match status" value="1"/>
</dbReference>
<keyword evidence="5" id="KW-0326">Glycosidase</keyword>
<dbReference type="EC" id="3.2.1.31" evidence="2"/>
<dbReference type="InterPro" id="IPR006102">
    <property type="entry name" value="Ig-like_GH2"/>
</dbReference>
<feature type="domain" description="Glycoside hydrolase family 2 immunoglobulin-like beta-sandwich" evidence="6">
    <location>
        <begin position="206"/>
        <end position="297"/>
    </location>
</feature>
<dbReference type="PANTHER" id="PTHR10066">
    <property type="entry name" value="BETA-GLUCURONIDASE"/>
    <property type="match status" value="1"/>
</dbReference>
<dbReference type="Pfam" id="PF02837">
    <property type="entry name" value="Glyco_hydro_2_N"/>
    <property type="match status" value="1"/>
</dbReference>
<dbReference type="Pfam" id="PF02836">
    <property type="entry name" value="Glyco_hydro_2_C"/>
    <property type="match status" value="1"/>
</dbReference>
<dbReference type="SUPFAM" id="SSF49303">
    <property type="entry name" value="beta-Galactosidase/glucuronidase domain"/>
    <property type="match status" value="1"/>
</dbReference>
<organism evidence="9">
    <name type="scientific">Prevotella sp. GTC17253</name>
    <dbReference type="NCBI Taxonomy" id="3236793"/>
    <lineage>
        <taxon>Bacteria</taxon>
        <taxon>Pseudomonadati</taxon>
        <taxon>Bacteroidota</taxon>
        <taxon>Bacteroidia</taxon>
        <taxon>Bacteroidales</taxon>
        <taxon>Prevotellaceae</taxon>
        <taxon>Prevotella</taxon>
    </lineage>
</organism>
<dbReference type="InterPro" id="IPR006101">
    <property type="entry name" value="Glyco_hydro_2"/>
</dbReference>
<dbReference type="AlphaFoldDB" id="A0AB33IZR6"/>
<dbReference type="Gene3D" id="3.20.20.80">
    <property type="entry name" value="Glycosidases"/>
    <property type="match status" value="1"/>
</dbReference>
<evidence type="ECO:0000256" key="1">
    <source>
        <dbReference type="ARBA" id="ARBA00007401"/>
    </source>
</evidence>
<proteinExistence type="inferred from homology"/>
<dbReference type="InterPro" id="IPR008979">
    <property type="entry name" value="Galactose-bd-like_sf"/>
</dbReference>
<evidence type="ECO:0000313" key="9">
    <source>
        <dbReference type="EMBL" id="BFO71535.1"/>
    </source>
</evidence>
<comment type="similarity">
    <text evidence="1">Belongs to the glycosyl hydrolase 2 family.</text>
</comment>
<dbReference type="Gene3D" id="2.60.120.260">
    <property type="entry name" value="Galactose-binding domain-like"/>
    <property type="match status" value="1"/>
</dbReference>
<dbReference type="GO" id="GO:0030246">
    <property type="term" value="F:carbohydrate binding"/>
    <property type="evidence" value="ECO:0007669"/>
    <property type="project" value="TreeGrafter"/>
</dbReference>
<dbReference type="InterPro" id="IPR036156">
    <property type="entry name" value="Beta-gal/glucu_dom_sf"/>
</dbReference>
<dbReference type="InterPro" id="IPR006104">
    <property type="entry name" value="Glyco_hydro_2_N"/>
</dbReference>
<evidence type="ECO:0000259" key="6">
    <source>
        <dbReference type="Pfam" id="PF00703"/>
    </source>
</evidence>
<dbReference type="Pfam" id="PF00703">
    <property type="entry name" value="Glyco_hydro_2"/>
    <property type="match status" value="1"/>
</dbReference>
<dbReference type="InterPro" id="IPR017853">
    <property type="entry name" value="GH"/>
</dbReference>
<dbReference type="GO" id="GO:0004566">
    <property type="term" value="F:beta-glucuronidase activity"/>
    <property type="evidence" value="ECO:0007669"/>
    <property type="project" value="UniProtKB-EC"/>
</dbReference>
<gene>
    <name evidence="9" type="primary">uidA</name>
    <name evidence="9" type="ORF">GTC17253_15010</name>
</gene>
<reference evidence="9" key="1">
    <citation type="submission" date="2024-07" db="EMBL/GenBank/DDBJ databases">
        <title>Complete genome sequence of Prevotella sp. YM-2024 GTC17253.</title>
        <authorList>
            <person name="Hayashi M."/>
            <person name="Muto Y."/>
            <person name="Tanaka K."/>
            <person name="Niwa H."/>
        </authorList>
    </citation>
    <scope>NUCLEOTIDE SEQUENCE</scope>
    <source>
        <strain evidence="9">GTC17253</strain>
    </source>
</reference>
<evidence type="ECO:0000256" key="3">
    <source>
        <dbReference type="ARBA" id="ARBA00016205"/>
    </source>
</evidence>
<evidence type="ECO:0000259" key="8">
    <source>
        <dbReference type="Pfam" id="PF02837"/>
    </source>
</evidence>
<feature type="domain" description="Glycosyl hydrolases family 2 sugar binding" evidence="8">
    <location>
        <begin position="34"/>
        <end position="202"/>
    </location>
</feature>